<feature type="compositionally biased region" description="Pro residues" evidence="11">
    <location>
        <begin position="111"/>
        <end position="121"/>
    </location>
</feature>
<gene>
    <name evidence="13" type="ORF">FA10DRAFT_280356</name>
</gene>
<dbReference type="Pfam" id="PF24990">
    <property type="entry name" value="PAS_13"/>
    <property type="match status" value="1"/>
</dbReference>
<dbReference type="GO" id="GO:0009267">
    <property type="term" value="P:cellular response to starvation"/>
    <property type="evidence" value="ECO:0007669"/>
    <property type="project" value="TreeGrafter"/>
</dbReference>
<keyword evidence="5" id="KW-0862">Zinc</keyword>
<reference evidence="13 14" key="1">
    <citation type="journal article" date="2018" name="Mol. Biol. Evol.">
        <title>Broad Genomic Sampling Reveals a Smut Pathogenic Ancestry of the Fungal Clade Ustilaginomycotina.</title>
        <authorList>
            <person name="Kijpornyongpan T."/>
            <person name="Mondo S.J."/>
            <person name="Barry K."/>
            <person name="Sandor L."/>
            <person name="Lee J."/>
            <person name="Lipzen A."/>
            <person name="Pangilinan J."/>
            <person name="LaButti K."/>
            <person name="Hainaut M."/>
            <person name="Henrissat B."/>
            <person name="Grigoriev I.V."/>
            <person name="Spatafora J.W."/>
            <person name="Aime M.C."/>
        </authorList>
    </citation>
    <scope>NUCLEOTIDE SEQUENCE [LARGE SCALE GENOMIC DNA]</scope>
    <source>
        <strain evidence="13 14">MCA 4198</strain>
    </source>
</reference>
<dbReference type="CDD" id="cd00067">
    <property type="entry name" value="GAL4"/>
    <property type="match status" value="1"/>
</dbReference>
<protein>
    <recommendedName>
        <fullName evidence="10">Transcription activator of gluconeogenesis ERT1</fullName>
    </recommendedName>
</protein>
<evidence type="ECO:0000256" key="4">
    <source>
        <dbReference type="ARBA" id="ARBA00022723"/>
    </source>
</evidence>
<dbReference type="Gene3D" id="4.10.240.10">
    <property type="entry name" value="Zn(2)-C6 fungal-type DNA-binding domain"/>
    <property type="match status" value="1"/>
</dbReference>
<dbReference type="GO" id="GO:0008270">
    <property type="term" value="F:zinc ion binding"/>
    <property type="evidence" value="ECO:0007669"/>
    <property type="project" value="InterPro"/>
</dbReference>
<dbReference type="PANTHER" id="PTHR47659:SF1">
    <property type="entry name" value="TRANSCRIPTION ACTIVATOR OF GLUCONEOGENESIS ERT1"/>
    <property type="match status" value="1"/>
</dbReference>
<evidence type="ECO:0000256" key="11">
    <source>
        <dbReference type="SAM" id="MobiDB-lite"/>
    </source>
</evidence>
<sequence length="769" mass="81812">MNSAVSNSAPAAGSPPRTAAGNISAHPSSTKKQAEERERQPSWNGQTAASTLQSLANSRQKTSGPAAESTIPAAGESSSSFSSSTSSSSIAPVAKIPAPMTAKASQSFQVPRPPPSSPPRQSPNNASKPAASKTALQTIGASKPATPPSTLTQSLPARGGAPAQPQVASTSLSSTLPPQSGPTRRESEGGRSSTDTGTGDEEAEGDAKNGKKKQARRKKANRACMHCQKAHLTCDDARPCERCIKKGLAESCTDGARKKAKYLLDEDEIMELKREKEIKKRESMASTGGESGLDSEDAGRMKTEESEPSSSWPSNPAAAPPHPSASLSLSDLHRRQNSAQTQLGGFTSSASSTVAPSALTDGAIVGGEPQEKGVYTNAPLRNFSPASSGGYNPLFGSEATSLEYNMLSSMLNGIDPSWLSGSSPDQQQGQELGSAIAANGSGLNGGLPHMGLDGMPWRFATDSNVLWQDQADIKFQQLSNNTPRLPLEQLKTPIPSSHVEPLHHMDSSRLPQGVEDGVAAYDALEVPSPHGSNAPKASPTSSGQSGPSPALASKPNPRAAAAAAAAAAAGQDKKPDAVWMERVKHVYSDRMRPFPYTEGYHFLIKYVTANLEKAEVLRIVRALAIFRPSLIALQMPLTEEDEIFVERSIQRTILEFEKLVSFSGTPTVVWRRTCEICVVGAEFSMLTQWSREHLLGRYIYEFLDKGSILDYWEKFATHAFENTAQSMTMQCSLKTSTGSMVKCAACFSIKRDVFDLPSLIVANFLPILS</sequence>
<feature type="compositionally biased region" description="Low complexity" evidence="11">
    <location>
        <begin position="559"/>
        <end position="568"/>
    </location>
</feature>
<feature type="compositionally biased region" description="Basic residues" evidence="11">
    <location>
        <begin position="210"/>
        <end position="221"/>
    </location>
</feature>
<dbReference type="AlphaFoldDB" id="A0A316YNH1"/>
<feature type="compositionally biased region" description="Low complexity" evidence="11">
    <location>
        <begin position="308"/>
        <end position="317"/>
    </location>
</feature>
<feature type="region of interest" description="Disordered" evidence="11">
    <location>
        <begin position="1"/>
        <end position="223"/>
    </location>
</feature>
<feature type="compositionally biased region" description="Low complexity" evidence="11">
    <location>
        <begin position="169"/>
        <end position="182"/>
    </location>
</feature>
<dbReference type="GeneID" id="37045525"/>
<keyword evidence="6" id="KW-0805">Transcription regulation</keyword>
<dbReference type="Proteomes" id="UP000245768">
    <property type="component" value="Unassembled WGS sequence"/>
</dbReference>
<keyword evidence="3" id="KW-0312">Gluconeogenesis</keyword>
<proteinExistence type="inferred from homology"/>
<feature type="region of interest" description="Disordered" evidence="11">
    <location>
        <begin position="269"/>
        <end position="328"/>
    </location>
</feature>
<dbReference type="PANTHER" id="PTHR47659">
    <property type="entry name" value="ZN(II)2CYS6 TRANSCRIPTION FACTOR (EUROFUNG)-RELATED"/>
    <property type="match status" value="1"/>
</dbReference>
<dbReference type="OrthoDB" id="2538135at2759"/>
<keyword evidence="7" id="KW-0238">DNA-binding</keyword>
<dbReference type="InParanoid" id="A0A316YNH1"/>
<comment type="subcellular location">
    <subcellularLocation>
        <location evidence="1">Nucleus</location>
    </subcellularLocation>
</comment>
<feature type="compositionally biased region" description="Polar residues" evidence="11">
    <location>
        <begin position="41"/>
        <end position="63"/>
    </location>
</feature>
<evidence type="ECO:0000256" key="9">
    <source>
        <dbReference type="ARBA" id="ARBA00023242"/>
    </source>
</evidence>
<dbReference type="GO" id="GO:0005634">
    <property type="term" value="C:nucleus"/>
    <property type="evidence" value="ECO:0007669"/>
    <property type="project" value="UniProtKB-SubCell"/>
</dbReference>
<evidence type="ECO:0000256" key="10">
    <source>
        <dbReference type="ARBA" id="ARBA00040903"/>
    </source>
</evidence>
<evidence type="ECO:0000256" key="1">
    <source>
        <dbReference type="ARBA" id="ARBA00004123"/>
    </source>
</evidence>
<keyword evidence="14" id="KW-1185">Reference proteome</keyword>
<feature type="compositionally biased region" description="Low complexity" evidence="11">
    <location>
        <begin position="77"/>
        <end position="89"/>
    </location>
</feature>
<dbReference type="PROSITE" id="PS50048">
    <property type="entry name" value="ZN2_CY6_FUNGAL_2"/>
    <property type="match status" value="1"/>
</dbReference>
<evidence type="ECO:0000256" key="6">
    <source>
        <dbReference type="ARBA" id="ARBA00023015"/>
    </source>
</evidence>
<keyword evidence="8" id="KW-0804">Transcription</keyword>
<dbReference type="SMART" id="SM00066">
    <property type="entry name" value="GAL4"/>
    <property type="match status" value="1"/>
</dbReference>
<dbReference type="InterPro" id="IPR036864">
    <property type="entry name" value="Zn2-C6_fun-type_DNA-bd_sf"/>
</dbReference>
<dbReference type="GO" id="GO:0000981">
    <property type="term" value="F:DNA-binding transcription factor activity, RNA polymerase II-specific"/>
    <property type="evidence" value="ECO:0007669"/>
    <property type="project" value="InterPro"/>
</dbReference>
<dbReference type="SUPFAM" id="SSF57701">
    <property type="entry name" value="Zn2/Cys6 DNA-binding domain"/>
    <property type="match status" value="1"/>
</dbReference>
<feature type="region of interest" description="Disordered" evidence="11">
    <location>
        <begin position="525"/>
        <end position="568"/>
    </location>
</feature>
<feature type="domain" description="Zn(2)-C6 fungal-type" evidence="12">
    <location>
        <begin position="223"/>
        <end position="254"/>
    </location>
</feature>
<evidence type="ECO:0000313" key="13">
    <source>
        <dbReference type="EMBL" id="PWN89295.1"/>
    </source>
</evidence>
<feature type="compositionally biased region" description="Low complexity" evidence="11">
    <location>
        <begin position="538"/>
        <end position="549"/>
    </location>
</feature>
<organism evidence="13 14">
    <name type="scientific">Acaromyces ingoldii</name>
    <dbReference type="NCBI Taxonomy" id="215250"/>
    <lineage>
        <taxon>Eukaryota</taxon>
        <taxon>Fungi</taxon>
        <taxon>Dikarya</taxon>
        <taxon>Basidiomycota</taxon>
        <taxon>Ustilaginomycotina</taxon>
        <taxon>Exobasidiomycetes</taxon>
        <taxon>Exobasidiales</taxon>
        <taxon>Cryptobasidiaceae</taxon>
        <taxon>Acaromyces</taxon>
    </lineage>
</organism>
<evidence type="ECO:0000256" key="8">
    <source>
        <dbReference type="ARBA" id="ARBA00023163"/>
    </source>
</evidence>
<dbReference type="InterPro" id="IPR050335">
    <property type="entry name" value="ERT1_acuK_gluconeogen_tf"/>
</dbReference>
<dbReference type="RefSeq" id="XP_025376493.1">
    <property type="nucleotide sequence ID" value="XM_025523609.1"/>
</dbReference>
<accession>A0A316YNH1</accession>
<dbReference type="GO" id="GO:0000977">
    <property type="term" value="F:RNA polymerase II transcription regulatory region sequence-specific DNA binding"/>
    <property type="evidence" value="ECO:0007669"/>
    <property type="project" value="TreeGrafter"/>
</dbReference>
<feature type="compositionally biased region" description="Basic and acidic residues" evidence="11">
    <location>
        <begin position="270"/>
        <end position="283"/>
    </location>
</feature>
<keyword evidence="9" id="KW-0539">Nucleus</keyword>
<name>A0A316YNH1_9BASI</name>
<dbReference type="STRING" id="215250.A0A316YNH1"/>
<evidence type="ECO:0000256" key="7">
    <source>
        <dbReference type="ARBA" id="ARBA00023125"/>
    </source>
</evidence>
<evidence type="ECO:0000313" key="14">
    <source>
        <dbReference type="Proteomes" id="UP000245768"/>
    </source>
</evidence>
<dbReference type="GO" id="GO:0006094">
    <property type="term" value="P:gluconeogenesis"/>
    <property type="evidence" value="ECO:0007669"/>
    <property type="project" value="UniProtKB-KW"/>
</dbReference>
<keyword evidence="4" id="KW-0479">Metal-binding</keyword>
<evidence type="ECO:0000259" key="12">
    <source>
        <dbReference type="PROSITE" id="PS50048"/>
    </source>
</evidence>
<evidence type="ECO:0000256" key="2">
    <source>
        <dbReference type="ARBA" id="ARBA00010855"/>
    </source>
</evidence>
<comment type="similarity">
    <text evidence="2">Belongs to the ERT1/acuK family.</text>
</comment>
<dbReference type="InterPro" id="IPR001138">
    <property type="entry name" value="Zn2Cys6_DnaBD"/>
</dbReference>
<dbReference type="EMBL" id="KZ819637">
    <property type="protein sequence ID" value="PWN89295.1"/>
    <property type="molecule type" value="Genomic_DNA"/>
</dbReference>
<evidence type="ECO:0000256" key="5">
    <source>
        <dbReference type="ARBA" id="ARBA00022833"/>
    </source>
</evidence>
<dbReference type="InterPro" id="IPR056751">
    <property type="entry name" value="PAS_13"/>
</dbReference>
<evidence type="ECO:0000256" key="3">
    <source>
        <dbReference type="ARBA" id="ARBA00022432"/>
    </source>
</evidence>